<dbReference type="GO" id="GO:0003735">
    <property type="term" value="F:structural constituent of ribosome"/>
    <property type="evidence" value="ECO:0007669"/>
    <property type="project" value="InterPro"/>
</dbReference>
<comment type="function">
    <text evidence="7">This is one of the proteins that bind and probably mediate the attachment of the 5S RNA into the large ribosomal subunit, where it forms part of the central protuberance.</text>
</comment>
<keyword evidence="2 7" id="KW-0699">rRNA-binding</keyword>
<dbReference type="EMBL" id="MGJN01000009">
    <property type="protein sequence ID" value="OGN07100.1"/>
    <property type="molecule type" value="Genomic_DNA"/>
</dbReference>
<dbReference type="NCBIfam" id="TIGR00060">
    <property type="entry name" value="L18_bact"/>
    <property type="match status" value="1"/>
</dbReference>
<dbReference type="InterPro" id="IPR005484">
    <property type="entry name" value="Ribosomal_uL18_bac/plant/anim"/>
</dbReference>
<dbReference type="FunFam" id="3.30.420.100:FF:000001">
    <property type="entry name" value="50S ribosomal protein L18"/>
    <property type="match status" value="1"/>
</dbReference>
<proteinExistence type="inferred from homology"/>
<evidence type="ECO:0000313" key="9">
    <source>
        <dbReference type="Proteomes" id="UP000176834"/>
    </source>
</evidence>
<evidence type="ECO:0000256" key="2">
    <source>
        <dbReference type="ARBA" id="ARBA00022730"/>
    </source>
</evidence>
<comment type="similarity">
    <text evidence="1 7">Belongs to the universal ribosomal protein uL18 family.</text>
</comment>
<evidence type="ECO:0000256" key="6">
    <source>
        <dbReference type="ARBA" id="ARBA00035197"/>
    </source>
</evidence>
<dbReference type="InterPro" id="IPR057268">
    <property type="entry name" value="Ribosomal_L18"/>
</dbReference>
<comment type="subunit">
    <text evidence="7">Part of the 50S ribosomal subunit; part of the 5S rRNA/L5/L18/L25 subcomplex. Contacts the 5S and 23S rRNAs.</text>
</comment>
<dbReference type="Pfam" id="PF00861">
    <property type="entry name" value="Ribosomal_L18p"/>
    <property type="match status" value="1"/>
</dbReference>
<dbReference type="Proteomes" id="UP000176834">
    <property type="component" value="Unassembled WGS sequence"/>
</dbReference>
<protein>
    <recommendedName>
        <fullName evidence="6 7">Large ribosomal subunit protein uL18</fullName>
    </recommendedName>
</protein>
<evidence type="ECO:0000256" key="5">
    <source>
        <dbReference type="ARBA" id="ARBA00023274"/>
    </source>
</evidence>
<dbReference type="GO" id="GO:0005840">
    <property type="term" value="C:ribosome"/>
    <property type="evidence" value="ECO:0007669"/>
    <property type="project" value="UniProtKB-KW"/>
</dbReference>
<dbReference type="Gene3D" id="3.30.420.100">
    <property type="match status" value="1"/>
</dbReference>
<reference evidence="8 9" key="1">
    <citation type="journal article" date="2016" name="Nat. Commun.">
        <title>Thousands of microbial genomes shed light on interconnected biogeochemical processes in an aquifer system.</title>
        <authorList>
            <person name="Anantharaman K."/>
            <person name="Brown C.T."/>
            <person name="Hug L.A."/>
            <person name="Sharon I."/>
            <person name="Castelle C.J."/>
            <person name="Probst A.J."/>
            <person name="Thomas B.C."/>
            <person name="Singh A."/>
            <person name="Wilkins M.J."/>
            <person name="Karaoz U."/>
            <person name="Brodie E.L."/>
            <person name="Williams K.H."/>
            <person name="Hubbard S.S."/>
            <person name="Banfield J.F."/>
        </authorList>
    </citation>
    <scope>NUCLEOTIDE SEQUENCE [LARGE SCALE GENOMIC DNA]</scope>
</reference>
<evidence type="ECO:0000256" key="7">
    <source>
        <dbReference type="HAMAP-Rule" id="MF_01337"/>
    </source>
</evidence>
<dbReference type="GO" id="GO:1990904">
    <property type="term" value="C:ribonucleoprotein complex"/>
    <property type="evidence" value="ECO:0007669"/>
    <property type="project" value="UniProtKB-KW"/>
</dbReference>
<organism evidence="8 9">
    <name type="scientific">Candidatus Yanofskybacteria bacterium RIFCSPHIGHO2_02_FULL_38_22b</name>
    <dbReference type="NCBI Taxonomy" id="1802673"/>
    <lineage>
        <taxon>Bacteria</taxon>
        <taxon>Candidatus Yanofskyibacteriota</taxon>
    </lineage>
</organism>
<dbReference type="GO" id="GO:0008097">
    <property type="term" value="F:5S rRNA binding"/>
    <property type="evidence" value="ECO:0007669"/>
    <property type="project" value="TreeGrafter"/>
</dbReference>
<sequence>MDNKTKKLNRQRRHARVRTQIIGSNKRPRASVFKSNKHVFVQLIDDENGKTLFSSKVLSSKKSKLRGSKTKKAIEIGKIVAEKAKSVGINEVVFDRGGYKYHGRIKAVADGLRAGGLKF</sequence>
<dbReference type="SUPFAM" id="SSF53137">
    <property type="entry name" value="Translational machinery components"/>
    <property type="match status" value="1"/>
</dbReference>
<comment type="caution">
    <text evidence="8">The sequence shown here is derived from an EMBL/GenBank/DDBJ whole genome shotgun (WGS) entry which is preliminary data.</text>
</comment>
<evidence type="ECO:0000256" key="1">
    <source>
        <dbReference type="ARBA" id="ARBA00007116"/>
    </source>
</evidence>
<dbReference type="GO" id="GO:0006412">
    <property type="term" value="P:translation"/>
    <property type="evidence" value="ECO:0007669"/>
    <property type="project" value="UniProtKB-UniRule"/>
</dbReference>
<dbReference type="InterPro" id="IPR004389">
    <property type="entry name" value="Ribosomal_uL18_bac-type"/>
</dbReference>
<keyword evidence="4 7" id="KW-0689">Ribosomal protein</keyword>
<accession>A0A1F8F3C5</accession>
<keyword evidence="3 7" id="KW-0694">RNA-binding</keyword>
<dbReference type="AlphaFoldDB" id="A0A1F8F3C5"/>
<dbReference type="PANTHER" id="PTHR12899:SF3">
    <property type="entry name" value="LARGE RIBOSOMAL SUBUNIT PROTEIN UL18M"/>
    <property type="match status" value="1"/>
</dbReference>
<name>A0A1F8F3C5_9BACT</name>
<dbReference type="CDD" id="cd00432">
    <property type="entry name" value="Ribosomal_L18_L5e"/>
    <property type="match status" value="1"/>
</dbReference>
<dbReference type="PANTHER" id="PTHR12899">
    <property type="entry name" value="39S RIBOSOMAL PROTEIN L18, MITOCHONDRIAL"/>
    <property type="match status" value="1"/>
</dbReference>
<evidence type="ECO:0000256" key="4">
    <source>
        <dbReference type="ARBA" id="ARBA00022980"/>
    </source>
</evidence>
<evidence type="ECO:0000256" key="3">
    <source>
        <dbReference type="ARBA" id="ARBA00022884"/>
    </source>
</evidence>
<gene>
    <name evidence="7" type="primary">rplR</name>
    <name evidence="8" type="ORF">A3B86_01675</name>
</gene>
<keyword evidence="5 7" id="KW-0687">Ribonucleoprotein</keyword>
<dbReference type="GO" id="GO:0005737">
    <property type="term" value="C:cytoplasm"/>
    <property type="evidence" value="ECO:0007669"/>
    <property type="project" value="UniProtKB-ARBA"/>
</dbReference>
<evidence type="ECO:0000313" key="8">
    <source>
        <dbReference type="EMBL" id="OGN07100.1"/>
    </source>
</evidence>
<dbReference type="HAMAP" id="MF_01337_B">
    <property type="entry name" value="Ribosomal_uL18_B"/>
    <property type="match status" value="1"/>
</dbReference>